<gene>
    <name evidence="1" type="ORF">FJZ47_21380</name>
</gene>
<organism evidence="1 2">
    <name type="scientific">Tectimicrobiota bacterium</name>
    <dbReference type="NCBI Taxonomy" id="2528274"/>
    <lineage>
        <taxon>Bacteria</taxon>
        <taxon>Pseudomonadati</taxon>
        <taxon>Nitrospinota/Tectimicrobiota group</taxon>
        <taxon>Candidatus Tectimicrobiota</taxon>
    </lineage>
</organism>
<evidence type="ECO:0000313" key="1">
    <source>
        <dbReference type="EMBL" id="MBM3226324.1"/>
    </source>
</evidence>
<sequence length="79" mass="9192">MIYWSTCPTIESLANASYYVHQSRTLRDEFWDPYRELSEATDRGIQELRAEKTDRATLAVLLTELAMRLGNEYLMSENG</sequence>
<proteinExistence type="predicted"/>
<reference evidence="1" key="1">
    <citation type="submission" date="2019-03" db="EMBL/GenBank/DDBJ databases">
        <title>Lake Tanganyika Metagenome-Assembled Genomes (MAGs).</title>
        <authorList>
            <person name="Tran P."/>
        </authorList>
    </citation>
    <scope>NUCLEOTIDE SEQUENCE</scope>
    <source>
        <strain evidence="1">K_DeepCast_65m_m2_066</strain>
    </source>
</reference>
<accession>A0A937W3I9</accession>
<dbReference type="AlphaFoldDB" id="A0A937W3I9"/>
<dbReference type="EMBL" id="VGLS01000868">
    <property type="protein sequence ID" value="MBM3226324.1"/>
    <property type="molecule type" value="Genomic_DNA"/>
</dbReference>
<dbReference type="Proteomes" id="UP000712673">
    <property type="component" value="Unassembled WGS sequence"/>
</dbReference>
<evidence type="ECO:0000313" key="2">
    <source>
        <dbReference type="Proteomes" id="UP000712673"/>
    </source>
</evidence>
<protein>
    <submittedName>
        <fullName evidence="1">Uncharacterized protein</fullName>
    </submittedName>
</protein>
<comment type="caution">
    <text evidence="1">The sequence shown here is derived from an EMBL/GenBank/DDBJ whole genome shotgun (WGS) entry which is preliminary data.</text>
</comment>
<name>A0A937W3I9_UNCTE</name>